<dbReference type="UniPathway" id="UPA00124"/>
<dbReference type="Gene3D" id="3.90.25.10">
    <property type="entry name" value="UDP-galactose 4-epimerase, domain 1"/>
    <property type="match status" value="1"/>
</dbReference>
<dbReference type="SUPFAM" id="SSF51735">
    <property type="entry name" value="NAD(P)-binding Rossmann-fold domains"/>
    <property type="match status" value="1"/>
</dbReference>
<dbReference type="KEGG" id="emar:D1013_01165"/>
<dbReference type="Gene3D" id="3.40.50.720">
    <property type="entry name" value="NAD(P)-binding Rossmann-like Domain"/>
    <property type="match status" value="1"/>
</dbReference>
<reference evidence="8 9" key="1">
    <citation type="submission" date="2018-08" db="EMBL/GenBank/DDBJ databases">
        <title>The reduced genetic potential of extracellular carbohydrate catabolism in Euzebyella marina RN62, a Flavobacteriia bacterium isolated from the hadal water.</title>
        <authorList>
            <person name="Xue C."/>
        </authorList>
    </citation>
    <scope>NUCLEOTIDE SEQUENCE [LARGE SCALE GENOMIC DNA]</scope>
    <source>
        <strain evidence="8 9">RN62</strain>
    </source>
</reference>
<dbReference type="OrthoDB" id="9803892at2"/>
<evidence type="ECO:0000256" key="5">
    <source>
        <dbReference type="ARBA" id="ARBA00048200"/>
    </source>
</evidence>
<dbReference type="PANTHER" id="PTHR10491">
    <property type="entry name" value="DTDP-4-DEHYDRORHAMNOSE REDUCTASE"/>
    <property type="match status" value="1"/>
</dbReference>
<dbReference type="AlphaFoldDB" id="A0A3G2L1G0"/>
<comment type="pathway">
    <text evidence="1 6">Carbohydrate biosynthesis; dTDP-L-rhamnose biosynthesis.</text>
</comment>
<evidence type="ECO:0000259" key="7">
    <source>
        <dbReference type="Pfam" id="PF04321"/>
    </source>
</evidence>
<name>A0A3G2L1G0_9FLAO</name>
<dbReference type="EC" id="1.1.1.133" evidence="3 6"/>
<evidence type="ECO:0000256" key="2">
    <source>
        <dbReference type="ARBA" id="ARBA00010944"/>
    </source>
</evidence>
<dbReference type="InterPro" id="IPR036291">
    <property type="entry name" value="NAD(P)-bd_dom_sf"/>
</dbReference>
<comment type="function">
    <text evidence="6">Catalyzes the reduction of dTDP-6-deoxy-L-lyxo-4-hexulose to yield dTDP-L-rhamnose.</text>
</comment>
<comment type="catalytic activity">
    <reaction evidence="5">
        <text>dTDP-beta-L-rhamnose + NADP(+) = dTDP-4-dehydro-beta-L-rhamnose + NADPH + H(+)</text>
        <dbReference type="Rhea" id="RHEA:21796"/>
        <dbReference type="ChEBI" id="CHEBI:15378"/>
        <dbReference type="ChEBI" id="CHEBI:57510"/>
        <dbReference type="ChEBI" id="CHEBI:57783"/>
        <dbReference type="ChEBI" id="CHEBI:58349"/>
        <dbReference type="ChEBI" id="CHEBI:62830"/>
        <dbReference type="EC" id="1.1.1.133"/>
    </reaction>
</comment>
<dbReference type="GO" id="GO:0005829">
    <property type="term" value="C:cytosol"/>
    <property type="evidence" value="ECO:0007669"/>
    <property type="project" value="TreeGrafter"/>
</dbReference>
<evidence type="ECO:0000256" key="4">
    <source>
        <dbReference type="ARBA" id="ARBA00017099"/>
    </source>
</evidence>
<dbReference type="Proteomes" id="UP000276309">
    <property type="component" value="Chromosome"/>
</dbReference>
<dbReference type="CDD" id="cd05254">
    <property type="entry name" value="dTDP_HR_like_SDR_e"/>
    <property type="match status" value="1"/>
</dbReference>
<proteinExistence type="inferred from homology"/>
<dbReference type="GO" id="GO:0008831">
    <property type="term" value="F:dTDP-4-dehydrorhamnose reductase activity"/>
    <property type="evidence" value="ECO:0007669"/>
    <property type="project" value="UniProtKB-EC"/>
</dbReference>
<feature type="domain" description="RmlD-like substrate binding" evidence="7">
    <location>
        <begin position="4"/>
        <end position="258"/>
    </location>
</feature>
<dbReference type="GO" id="GO:0019305">
    <property type="term" value="P:dTDP-rhamnose biosynthetic process"/>
    <property type="evidence" value="ECO:0007669"/>
    <property type="project" value="UniProtKB-UniPathway"/>
</dbReference>
<dbReference type="InterPro" id="IPR005913">
    <property type="entry name" value="dTDP_dehydrorham_reduct"/>
</dbReference>
<dbReference type="PANTHER" id="PTHR10491:SF4">
    <property type="entry name" value="METHIONINE ADENOSYLTRANSFERASE 2 SUBUNIT BETA"/>
    <property type="match status" value="1"/>
</dbReference>
<keyword evidence="6" id="KW-0521">NADP</keyword>
<accession>A0A3G2L1G0</accession>
<sequence length="260" mass="29707">MISVLVTGASGQLGESIRAIKDLYPTLKLVFKTSKELNITKPQEINQVFCSQTFDYCINCAAYTNVEEAEKNQELAYLVNSTGVKFLSETSLRYNTVLIHVSTDYVFDGKKETPYTISDTTNPINVYGASKLEGELAVQNLLKRYFIVRTSWLYSLHGNNFYTTIIKKARRGETLSITNSQKGSPTNAHHLASYILDMIKEKNNDFGIKHYTDGEIHTWYTFAIQILKDNSLLDEVEIQKVQNYRTFARRPKYSVLETHL</sequence>
<dbReference type="Pfam" id="PF04321">
    <property type="entry name" value="RmlD_sub_bind"/>
    <property type="match status" value="1"/>
</dbReference>
<gene>
    <name evidence="8" type="primary">rfbD</name>
    <name evidence="8" type="ORF">D1013_01165</name>
</gene>
<evidence type="ECO:0000256" key="1">
    <source>
        <dbReference type="ARBA" id="ARBA00004781"/>
    </source>
</evidence>
<keyword evidence="9" id="KW-1185">Reference proteome</keyword>
<evidence type="ECO:0000256" key="6">
    <source>
        <dbReference type="RuleBase" id="RU364082"/>
    </source>
</evidence>
<evidence type="ECO:0000313" key="9">
    <source>
        <dbReference type="Proteomes" id="UP000276309"/>
    </source>
</evidence>
<evidence type="ECO:0000256" key="3">
    <source>
        <dbReference type="ARBA" id="ARBA00012929"/>
    </source>
</evidence>
<dbReference type="RefSeq" id="WP_121847138.1">
    <property type="nucleotide sequence ID" value="NZ_CP032050.1"/>
</dbReference>
<dbReference type="NCBIfam" id="TIGR01214">
    <property type="entry name" value="rmlD"/>
    <property type="match status" value="1"/>
</dbReference>
<dbReference type="EMBL" id="CP032050">
    <property type="protein sequence ID" value="AYN66085.1"/>
    <property type="molecule type" value="Genomic_DNA"/>
</dbReference>
<protein>
    <recommendedName>
        <fullName evidence="4 6">dTDP-4-dehydrorhamnose reductase</fullName>
        <ecNumber evidence="3 6">1.1.1.133</ecNumber>
    </recommendedName>
</protein>
<organism evidence="8 9">
    <name type="scientific">Euzebyella marina</name>
    <dbReference type="NCBI Taxonomy" id="1761453"/>
    <lineage>
        <taxon>Bacteria</taxon>
        <taxon>Pseudomonadati</taxon>
        <taxon>Bacteroidota</taxon>
        <taxon>Flavobacteriia</taxon>
        <taxon>Flavobacteriales</taxon>
        <taxon>Flavobacteriaceae</taxon>
        <taxon>Euzebyella</taxon>
    </lineage>
</organism>
<keyword evidence="6 8" id="KW-0560">Oxidoreductase</keyword>
<evidence type="ECO:0000313" key="8">
    <source>
        <dbReference type="EMBL" id="AYN66085.1"/>
    </source>
</evidence>
<comment type="similarity">
    <text evidence="2 6">Belongs to the dTDP-4-dehydrorhamnose reductase family.</text>
</comment>
<dbReference type="InterPro" id="IPR029903">
    <property type="entry name" value="RmlD-like-bd"/>
</dbReference>